<reference evidence="1 2" key="1">
    <citation type="journal article" date="2014" name="Genome Announc.">
        <title>Whole-Genome Sequence of Streptococcus suis Serotype 4 Reference Strain 6407.</title>
        <authorList>
            <person name="Wang K."/>
            <person name="Chen J."/>
            <person name="Yao H."/>
            <person name="Lu C."/>
        </authorList>
    </citation>
    <scope>NUCLEOTIDE SEQUENCE [LARGE SCALE GENOMIC DNA]</scope>
    <source>
        <strain evidence="1">6407</strain>
    </source>
</reference>
<proteinExistence type="predicted"/>
<dbReference type="AlphaFoldDB" id="A0A075SIU1"/>
<dbReference type="InterPro" id="IPR009061">
    <property type="entry name" value="DNA-bd_dom_put_sf"/>
</dbReference>
<dbReference type="Proteomes" id="UP000028185">
    <property type="component" value="Chromosome"/>
</dbReference>
<evidence type="ECO:0000313" key="2">
    <source>
        <dbReference type="Proteomes" id="UP000028185"/>
    </source>
</evidence>
<dbReference type="EMBL" id="CP008921">
    <property type="protein sequence ID" value="AIG43296.1"/>
    <property type="molecule type" value="Genomic_DNA"/>
</dbReference>
<name>A0A075SIU1_STRSU</name>
<protein>
    <submittedName>
        <fullName evidence="1">Excisionase</fullName>
    </submittedName>
</protein>
<evidence type="ECO:0000313" key="1">
    <source>
        <dbReference type="EMBL" id="AIG43296.1"/>
    </source>
</evidence>
<accession>A0A075SIU1</accession>
<sequence>MNILSEEFESGIRMVVKDQFKESFTEFLERESDGRGWLSISKAAYHACVSDNTIRKWLKEGLNLYQIDGTKRIKKSELDEYIESHLVV</sequence>
<dbReference type="HOGENOM" id="CLU_169549_3_2_9"/>
<gene>
    <name evidence="1" type="ORF">ID09_04275</name>
</gene>
<dbReference type="RefSeq" id="WP_024390602.1">
    <property type="nucleotide sequence ID" value="NZ_ALLE01000009.1"/>
</dbReference>
<dbReference type="SUPFAM" id="SSF46955">
    <property type="entry name" value="Putative DNA-binding domain"/>
    <property type="match status" value="1"/>
</dbReference>
<dbReference type="PATRIC" id="fig|1214179.4.peg.816"/>
<organism evidence="1 2">
    <name type="scientific">Streptococcus suis 6407</name>
    <dbReference type="NCBI Taxonomy" id="1214179"/>
    <lineage>
        <taxon>Bacteria</taxon>
        <taxon>Bacillati</taxon>
        <taxon>Bacillota</taxon>
        <taxon>Bacilli</taxon>
        <taxon>Lactobacillales</taxon>
        <taxon>Streptococcaceae</taxon>
        <taxon>Streptococcus</taxon>
    </lineage>
</organism>